<gene>
    <name evidence="2" type="ORF">F0562_022102</name>
</gene>
<dbReference type="OrthoDB" id="10248186at2759"/>
<keyword evidence="3" id="KW-1185">Reference proteome</keyword>
<evidence type="ECO:0000313" key="2">
    <source>
        <dbReference type="EMBL" id="KAA8543721.1"/>
    </source>
</evidence>
<reference evidence="2 3" key="1">
    <citation type="submission" date="2019-09" db="EMBL/GenBank/DDBJ databases">
        <title>A chromosome-level genome assembly of the Chinese tupelo Nyssa sinensis.</title>
        <authorList>
            <person name="Yang X."/>
            <person name="Kang M."/>
            <person name="Yang Y."/>
            <person name="Xiong H."/>
            <person name="Wang M."/>
            <person name="Zhang Z."/>
            <person name="Wang Z."/>
            <person name="Wu H."/>
            <person name="Ma T."/>
            <person name="Liu J."/>
            <person name="Xi Z."/>
        </authorList>
    </citation>
    <scope>NUCLEOTIDE SEQUENCE [LARGE SCALE GENOMIC DNA]</scope>
    <source>
        <strain evidence="2">J267</strain>
        <tissue evidence="2">Leaf</tissue>
    </source>
</reference>
<dbReference type="Pfam" id="PF03660">
    <property type="entry name" value="PHF5"/>
    <property type="match status" value="1"/>
</dbReference>
<dbReference type="AlphaFoldDB" id="A0A5J5BRB5"/>
<evidence type="ECO:0000313" key="3">
    <source>
        <dbReference type="Proteomes" id="UP000325577"/>
    </source>
</evidence>
<protein>
    <submittedName>
        <fullName evidence="2">Uncharacterized protein</fullName>
    </submittedName>
</protein>
<dbReference type="InterPro" id="IPR005345">
    <property type="entry name" value="PHF5"/>
</dbReference>
<dbReference type="PANTHER" id="PTHR13120">
    <property type="entry name" value="PHD FINGER-LIKE DOMAIN-CONTAINING PROTEIN 5A"/>
    <property type="match status" value="1"/>
</dbReference>
<organism evidence="2 3">
    <name type="scientific">Nyssa sinensis</name>
    <dbReference type="NCBI Taxonomy" id="561372"/>
    <lineage>
        <taxon>Eukaryota</taxon>
        <taxon>Viridiplantae</taxon>
        <taxon>Streptophyta</taxon>
        <taxon>Embryophyta</taxon>
        <taxon>Tracheophyta</taxon>
        <taxon>Spermatophyta</taxon>
        <taxon>Magnoliopsida</taxon>
        <taxon>eudicotyledons</taxon>
        <taxon>Gunneridae</taxon>
        <taxon>Pentapetalae</taxon>
        <taxon>asterids</taxon>
        <taxon>Cornales</taxon>
        <taxon>Nyssaceae</taxon>
        <taxon>Nyssa</taxon>
    </lineage>
</organism>
<name>A0A5J5BRB5_9ASTE</name>
<sequence length="176" mass="19833">MVMKFVQEGHWNPMVDQTENAPIFTGLTQLVMVYALQADYRKRVRIWVLFGGHVWFNAMDAGAKPPSRVCFRHFNFHSSEGTGISSHSAHLRRSRSLNLIPSVRPQSSWPSLTISPLTLSIHLRLSQPRLQASSESKNLLQASMAKHHPDLIMCRKQPGIAIGRLCEKCDGKCVIC</sequence>
<dbReference type="Proteomes" id="UP000325577">
    <property type="component" value="Linkage Group LG11"/>
</dbReference>
<dbReference type="EMBL" id="CM018034">
    <property type="protein sequence ID" value="KAA8543721.1"/>
    <property type="molecule type" value="Genomic_DNA"/>
</dbReference>
<accession>A0A5J5BRB5</accession>
<dbReference type="GO" id="GO:0000398">
    <property type="term" value="P:mRNA splicing, via spliceosome"/>
    <property type="evidence" value="ECO:0007669"/>
    <property type="project" value="InterPro"/>
</dbReference>
<comment type="similarity">
    <text evidence="1">Belongs to the PHF5 family.</text>
</comment>
<evidence type="ECO:0000256" key="1">
    <source>
        <dbReference type="ARBA" id="ARBA00008626"/>
    </source>
</evidence>
<proteinExistence type="inferred from homology"/>